<keyword evidence="4 11" id="KW-0863">Zinc-finger</keyword>
<dbReference type="Proteomes" id="UP000018467">
    <property type="component" value="Unassembled WGS sequence"/>
</dbReference>
<feature type="domain" description="C2H2-type" evidence="16">
    <location>
        <begin position="1145"/>
        <end position="1172"/>
    </location>
</feature>
<dbReference type="PANTHER" id="PTHR24391">
    <property type="entry name" value="HISTONE H4 TRANSCRIPTION FACTOR-RELATED"/>
    <property type="match status" value="1"/>
</dbReference>
<evidence type="ECO:0000256" key="8">
    <source>
        <dbReference type="ARBA" id="ARBA00023155"/>
    </source>
</evidence>
<evidence type="ECO:0000256" key="2">
    <source>
        <dbReference type="ARBA" id="ARBA00022723"/>
    </source>
</evidence>
<dbReference type="FunCoup" id="A0A3B1ILA7">
    <property type="interactions" value="5"/>
</dbReference>
<dbReference type="GO" id="GO:0048469">
    <property type="term" value="P:cell maturation"/>
    <property type="evidence" value="ECO:0007669"/>
    <property type="project" value="Ensembl"/>
</dbReference>
<dbReference type="InterPro" id="IPR001356">
    <property type="entry name" value="HD"/>
</dbReference>
<dbReference type="InterPro" id="IPR008598">
    <property type="entry name" value="Di19_Zn-bd"/>
</dbReference>
<dbReference type="Pfam" id="PF00096">
    <property type="entry name" value="zf-C2H2"/>
    <property type="match status" value="2"/>
</dbReference>
<reference evidence="17" key="3">
    <citation type="submission" date="2025-08" db="UniProtKB">
        <authorList>
            <consortium name="Ensembl"/>
        </authorList>
    </citation>
    <scope>IDENTIFICATION</scope>
</reference>
<feature type="domain" description="C2H2-type" evidence="16">
    <location>
        <begin position="243"/>
        <end position="272"/>
    </location>
</feature>
<dbReference type="FunFam" id="3.30.160.60:FF:000145">
    <property type="entry name" value="Zinc finger protein 574"/>
    <property type="match status" value="1"/>
</dbReference>
<name>A0A3B1ILA7_ASTMX</name>
<comment type="subcellular location">
    <subcellularLocation>
        <location evidence="1 12 13">Nucleus</location>
    </subcellularLocation>
</comment>
<feature type="region of interest" description="Disordered" evidence="14">
    <location>
        <begin position="1"/>
        <end position="79"/>
    </location>
</feature>
<evidence type="ECO:0000256" key="13">
    <source>
        <dbReference type="RuleBase" id="RU000682"/>
    </source>
</evidence>
<dbReference type="STRING" id="7994.ENSAMXP00000030738"/>
<dbReference type="Pfam" id="PF00046">
    <property type="entry name" value="Homeodomain"/>
    <property type="match status" value="1"/>
</dbReference>
<feature type="domain" description="C2H2-type" evidence="16">
    <location>
        <begin position="1173"/>
        <end position="1209"/>
    </location>
</feature>
<feature type="compositionally biased region" description="Basic and acidic residues" evidence="14">
    <location>
        <begin position="1259"/>
        <end position="1268"/>
    </location>
</feature>
<keyword evidence="18" id="KW-1185">Reference proteome</keyword>
<keyword evidence="2" id="KW-0479">Metal-binding</keyword>
<keyword evidence="8 12" id="KW-0371">Homeobox</keyword>
<reference evidence="18" key="2">
    <citation type="journal article" date="2014" name="Nat. Commun.">
        <title>The cavefish genome reveals candidate genes for eye loss.</title>
        <authorList>
            <person name="McGaugh S.E."/>
            <person name="Gross J.B."/>
            <person name="Aken B."/>
            <person name="Blin M."/>
            <person name="Borowsky R."/>
            <person name="Chalopin D."/>
            <person name="Hinaux H."/>
            <person name="Jeffery W.R."/>
            <person name="Keene A."/>
            <person name="Ma L."/>
            <person name="Minx P."/>
            <person name="Murphy D."/>
            <person name="O'Quin K.E."/>
            <person name="Retaux S."/>
            <person name="Rohner N."/>
            <person name="Searle S.M."/>
            <person name="Stahl B.A."/>
            <person name="Tabin C."/>
            <person name="Volff J.N."/>
            <person name="Yoshizawa M."/>
            <person name="Warren W.C."/>
        </authorList>
    </citation>
    <scope>NUCLEOTIDE SEQUENCE [LARGE SCALE GENOMIC DNA]</scope>
    <source>
        <strain evidence="18">female</strain>
    </source>
</reference>
<feature type="domain" description="C2H2-type" evidence="16">
    <location>
        <begin position="175"/>
        <end position="202"/>
    </location>
</feature>
<keyword evidence="3" id="KW-0677">Repeat</keyword>
<evidence type="ECO:0000256" key="7">
    <source>
        <dbReference type="ARBA" id="ARBA00023125"/>
    </source>
</evidence>
<evidence type="ECO:0000256" key="10">
    <source>
        <dbReference type="ARBA" id="ARBA00023242"/>
    </source>
</evidence>
<dbReference type="GO" id="GO:0000122">
    <property type="term" value="P:negative regulation of transcription by RNA polymerase II"/>
    <property type="evidence" value="ECO:0007669"/>
    <property type="project" value="UniProtKB-ARBA"/>
</dbReference>
<feature type="compositionally biased region" description="Polar residues" evidence="14">
    <location>
        <begin position="909"/>
        <end position="920"/>
    </location>
</feature>
<evidence type="ECO:0000259" key="15">
    <source>
        <dbReference type="PROSITE" id="PS50071"/>
    </source>
</evidence>
<feature type="region of interest" description="Disordered" evidence="14">
    <location>
        <begin position="95"/>
        <end position="142"/>
    </location>
</feature>
<dbReference type="GO" id="GO:0008270">
    <property type="term" value="F:zinc ion binding"/>
    <property type="evidence" value="ECO:0007669"/>
    <property type="project" value="UniProtKB-KW"/>
</dbReference>
<dbReference type="InterPro" id="IPR036236">
    <property type="entry name" value="Znf_C2H2_sf"/>
</dbReference>
<evidence type="ECO:0000256" key="6">
    <source>
        <dbReference type="ARBA" id="ARBA00023015"/>
    </source>
</evidence>
<feature type="region of interest" description="Disordered" evidence="14">
    <location>
        <begin position="933"/>
        <end position="955"/>
    </location>
</feature>
<feature type="compositionally biased region" description="Acidic residues" evidence="14">
    <location>
        <begin position="1218"/>
        <end position="1252"/>
    </location>
</feature>
<dbReference type="PROSITE" id="PS50071">
    <property type="entry name" value="HOMEOBOX_2"/>
    <property type="match status" value="1"/>
</dbReference>
<keyword evidence="6" id="KW-0805">Transcription regulation</keyword>
<dbReference type="Gene3D" id="1.10.10.60">
    <property type="entry name" value="Homeodomain-like"/>
    <property type="match status" value="1"/>
</dbReference>
<evidence type="ECO:0000256" key="3">
    <source>
        <dbReference type="ARBA" id="ARBA00022737"/>
    </source>
</evidence>
<feature type="compositionally biased region" description="Acidic residues" evidence="14">
    <location>
        <begin position="1269"/>
        <end position="1297"/>
    </location>
</feature>
<feature type="region of interest" description="Disordered" evidence="14">
    <location>
        <begin position="868"/>
        <end position="921"/>
    </location>
</feature>
<dbReference type="GeneTree" id="ENSGT00950000183208"/>
<dbReference type="GO" id="GO:0070587">
    <property type="term" value="P:regulation of cell-cell adhesion involved in gastrulation"/>
    <property type="evidence" value="ECO:0007669"/>
    <property type="project" value="Ensembl"/>
</dbReference>
<dbReference type="InterPro" id="IPR013087">
    <property type="entry name" value="Znf_C2H2_type"/>
</dbReference>
<feature type="region of interest" description="Disordered" evidence="14">
    <location>
        <begin position="661"/>
        <end position="707"/>
    </location>
</feature>
<dbReference type="GO" id="GO:0005634">
    <property type="term" value="C:nucleus"/>
    <property type="evidence" value="ECO:0007669"/>
    <property type="project" value="UniProtKB-SubCell"/>
</dbReference>
<dbReference type="Gene3D" id="3.30.160.60">
    <property type="entry name" value="Classic Zinc Finger"/>
    <property type="match status" value="6"/>
</dbReference>
<keyword evidence="9" id="KW-0804">Transcription</keyword>
<keyword evidence="7 12" id="KW-0238">DNA-binding</keyword>
<feature type="DNA-binding region" description="Homeobox" evidence="12">
    <location>
        <begin position="827"/>
        <end position="869"/>
    </location>
</feature>
<evidence type="ECO:0000256" key="4">
    <source>
        <dbReference type="ARBA" id="ARBA00022771"/>
    </source>
</evidence>
<evidence type="ECO:0000256" key="12">
    <source>
        <dbReference type="PROSITE-ProRule" id="PRU00108"/>
    </source>
</evidence>
<evidence type="ECO:0000313" key="18">
    <source>
        <dbReference type="Proteomes" id="UP000018467"/>
    </source>
</evidence>
<evidence type="ECO:0000256" key="14">
    <source>
        <dbReference type="SAM" id="MobiDB-lite"/>
    </source>
</evidence>
<feature type="domain" description="C2H2-type" evidence="16">
    <location>
        <begin position="1117"/>
        <end position="1144"/>
    </location>
</feature>
<dbReference type="InterPro" id="IPR051574">
    <property type="entry name" value="ZnF_E-box_Homeobox"/>
</dbReference>
<dbReference type="GO" id="GO:0048745">
    <property type="term" value="P:smooth muscle tissue development"/>
    <property type="evidence" value="ECO:0007669"/>
    <property type="project" value="Ensembl"/>
</dbReference>
<feature type="domain" description="C2H2-type" evidence="16">
    <location>
        <begin position="145"/>
        <end position="173"/>
    </location>
</feature>
<feature type="domain" description="Homeobox" evidence="15">
    <location>
        <begin position="825"/>
        <end position="868"/>
    </location>
</feature>
<evidence type="ECO:0000313" key="17">
    <source>
        <dbReference type="Ensembl" id="ENSAMXP00000030738.1"/>
    </source>
</evidence>
<feature type="compositionally biased region" description="Polar residues" evidence="14">
    <location>
        <begin position="878"/>
        <end position="899"/>
    </location>
</feature>
<feature type="compositionally biased region" description="Basic residues" evidence="14">
    <location>
        <begin position="868"/>
        <end position="877"/>
    </location>
</feature>
<dbReference type="GO" id="GO:0010470">
    <property type="term" value="P:regulation of gastrulation"/>
    <property type="evidence" value="ECO:0007669"/>
    <property type="project" value="Ensembl"/>
</dbReference>
<dbReference type="PANTHER" id="PTHR24391:SF17">
    <property type="entry name" value="ZINC FINGER E-BOX-BINDING HOMEOBOX 1"/>
    <property type="match status" value="1"/>
</dbReference>
<feature type="region of interest" description="Disordered" evidence="14">
    <location>
        <begin position="1202"/>
        <end position="1351"/>
    </location>
</feature>
<evidence type="ECO:0000259" key="16">
    <source>
        <dbReference type="PROSITE" id="PS50157"/>
    </source>
</evidence>
<dbReference type="InParanoid" id="A0A3B1ILA7"/>
<proteinExistence type="predicted"/>
<organism evidence="17 18">
    <name type="scientific">Astyanax mexicanus</name>
    <name type="common">Blind cave fish</name>
    <name type="synonym">Astyanax fasciatus mexicanus</name>
    <dbReference type="NCBI Taxonomy" id="7994"/>
    <lineage>
        <taxon>Eukaryota</taxon>
        <taxon>Metazoa</taxon>
        <taxon>Chordata</taxon>
        <taxon>Craniata</taxon>
        <taxon>Vertebrata</taxon>
        <taxon>Euteleostomi</taxon>
        <taxon>Actinopterygii</taxon>
        <taxon>Neopterygii</taxon>
        <taxon>Teleostei</taxon>
        <taxon>Ostariophysi</taxon>
        <taxon>Characiformes</taxon>
        <taxon>Characoidei</taxon>
        <taxon>Acestrorhamphidae</taxon>
        <taxon>Acestrorhamphinae</taxon>
        <taxon>Astyanax</taxon>
    </lineage>
</organism>
<evidence type="ECO:0000256" key="11">
    <source>
        <dbReference type="PROSITE-ProRule" id="PRU00042"/>
    </source>
</evidence>
<dbReference type="FunFam" id="3.30.160.60:FF:000013">
    <property type="entry name" value="Putative zinc finger E-box-binding homeobox 2"/>
    <property type="match status" value="2"/>
</dbReference>
<dbReference type="SMART" id="SM00355">
    <property type="entry name" value="ZnF_C2H2"/>
    <property type="match status" value="7"/>
</dbReference>
<feature type="region of interest" description="Disordered" evidence="14">
    <location>
        <begin position="722"/>
        <end position="742"/>
    </location>
</feature>
<sequence length="1351" mass="148263">MADGPRCQRRKQANPRRNSVRSFSNVSEAASDSDDEDKLHIVEEDSISDAPEEKPTVFQLSASQQLHNGHREDDGNLGPDALIQEIRVKEECITDEEDEEGHAHGSPQQGTEEAVYSEVPEEEQSTPERGGHDENGTPDEFSQLHTCPYCSRGYKRHTSLKEHIKLRHEKSDNDFSCSLCSYTFSYRTQLDRHMTAHKNGREQRAVPQSGGNRKFKCTECSKAFKYKHHLKEHLRIHSGEKPYECSNCKKRFSHSGSYSSHISSKKCVGPPPTVNGLSRTPGVKAALTLSQPTRILLREKVDICNKPLQEQLPPKQIKQEPVNHELKPVTTTPIVSTTTTTTTATTNNGVGITVPTAAPQGVVQTLVVPTVGLVQPISINLSDLQNALKAAMDGNVIRQVVATTNANGTTAKVVGQMQPQVQAMVMQAPQPQGQMISAISLPVVDQEGNAKIIINYNMDPQISTSKINTLQPVLTQPTVAQAKVLQSNVASPKVVQMNSTQPPKVVQVNSTQSTKLLQVNSTQPPKVVQVNSTQFPKVVQVNSTQLPKVVQVSSSQTPKVVQMDSNQPAKVVQVNSQPNITLTQMSNTAKHVPTQINILKPVQTNPNKVPSIIKVTKLLQSHPAQTKHTQPTLLLLRRADGSQGLVVRQLTTVHPNTKVTVPIESKCTEQESSPEKTAMPEKQTSPVQLSQAVEDSSTSKDNCEPEDLSGTLLQDIQIKTEPMSPTEIDSGNQTDCGGGALRSDGEREIVRTAVKTTGFESMAHCGVACGDGFHNYATCLFCDNSPSSEDIFNCLNSNDPGSGTSLSSLLGEDDSGPPVECLLPLLKAYSKDSDPTEEHLARVAESVSLPEDVVTRWFQRMRSKKISLRALGHHKNKQQTIESTPSDPSTDTEPQIHNTSSDHHEDSLAEQNSAPSSPLNLSAGDLIIVKTEESEEEGQAEPLDLSLPKSSCKNANTSVTTSVSTTKQSLPAQEEPLNLTCLKKDTLPGSTIYVTQPTTGPINIVAPLQTLVAIAEPGGVPCLRAAFSPNKRTILIPQLSYTYATPSTNSTAHITNSTSKIITTTTPPSTDREGAVILNDCQEKASAGVESLSMWDGQSESDLSPNRKRRKLLGGQYACDLCDKIFQKSSSLLRHKYEHTGKRPHECGICKKAFKHKHHLIEHTRLHSGEKPYQCDKCGKRFSHSGSYSQHMNHRYSYCKKETHNQPEPASTSSQLDSDPDPDERESEAEEEEEEEDDEEQEGERDANEDMEFAGFDMSEIRVVRVGEEYDEDDEEDEEEEGGGGEDEEDLMEEEEAMERQPEGMNGLEEEEVYELDLGDCTDEEQQELEPPEDSEVTDCVESRSVATAEG</sequence>
<dbReference type="Pfam" id="PF05605">
    <property type="entry name" value="zf-Di19"/>
    <property type="match status" value="1"/>
</dbReference>
<evidence type="ECO:0000256" key="9">
    <source>
        <dbReference type="ARBA" id="ARBA00023163"/>
    </source>
</evidence>
<feature type="domain" description="C2H2-type" evidence="16">
    <location>
        <begin position="215"/>
        <end position="242"/>
    </location>
</feature>
<evidence type="ECO:0000256" key="1">
    <source>
        <dbReference type="ARBA" id="ARBA00004123"/>
    </source>
</evidence>
<dbReference type="GO" id="GO:0000981">
    <property type="term" value="F:DNA-binding transcription factor activity, RNA polymerase II-specific"/>
    <property type="evidence" value="ECO:0007669"/>
    <property type="project" value="TreeGrafter"/>
</dbReference>
<dbReference type="Ensembl" id="ENSAMXT00000030583.1">
    <property type="protein sequence ID" value="ENSAMXP00000030738.1"/>
    <property type="gene ID" value="ENSAMXG00000010069.2"/>
</dbReference>
<protein>
    <submittedName>
        <fullName evidence="17">Zinc finger E-box binding homeobox 1</fullName>
    </submittedName>
</protein>
<dbReference type="PROSITE" id="PS50157">
    <property type="entry name" value="ZINC_FINGER_C2H2_2"/>
    <property type="match status" value="7"/>
</dbReference>
<keyword evidence="10 12" id="KW-0539">Nucleus</keyword>
<dbReference type="FunFam" id="3.30.160.60:FF:000082">
    <property type="entry name" value="Putative zinc finger E-box-binding homeobox 2"/>
    <property type="match status" value="1"/>
</dbReference>
<feature type="compositionally biased region" description="Polar residues" evidence="14">
    <location>
        <begin position="682"/>
        <end position="696"/>
    </location>
</feature>
<feature type="compositionally biased region" description="Acidic residues" evidence="14">
    <location>
        <begin position="1308"/>
        <end position="1339"/>
    </location>
</feature>
<dbReference type="GO" id="GO:0014831">
    <property type="term" value="P:gastro-intestinal system smooth muscle contraction"/>
    <property type="evidence" value="ECO:0007669"/>
    <property type="project" value="Ensembl"/>
</dbReference>
<reference evidence="17" key="4">
    <citation type="submission" date="2025-09" db="UniProtKB">
        <authorList>
            <consortium name="Ensembl"/>
        </authorList>
    </citation>
    <scope>IDENTIFICATION</scope>
</reference>
<reference evidence="18" key="1">
    <citation type="submission" date="2013-03" db="EMBL/GenBank/DDBJ databases">
        <authorList>
            <person name="Jeffery W."/>
            <person name="Warren W."/>
            <person name="Wilson R.K."/>
        </authorList>
    </citation>
    <scope>NUCLEOTIDE SEQUENCE</scope>
    <source>
        <strain evidence="18">female</strain>
    </source>
</reference>
<keyword evidence="5" id="KW-0862">Zinc</keyword>
<accession>A0A3B1ILA7</accession>
<dbReference type="GO" id="GO:0000978">
    <property type="term" value="F:RNA polymerase II cis-regulatory region sequence-specific DNA binding"/>
    <property type="evidence" value="ECO:0007669"/>
    <property type="project" value="TreeGrafter"/>
</dbReference>
<evidence type="ECO:0000256" key="5">
    <source>
        <dbReference type="ARBA" id="ARBA00022833"/>
    </source>
</evidence>
<dbReference type="SUPFAM" id="SSF57667">
    <property type="entry name" value="beta-beta-alpha zinc fingers"/>
    <property type="match status" value="4"/>
</dbReference>
<dbReference type="FunFam" id="3.30.160.60:FF:000744">
    <property type="entry name" value="zinc finger E-box-binding homeobox 1"/>
    <property type="match status" value="1"/>
</dbReference>
<dbReference type="GO" id="GO:0090130">
    <property type="term" value="P:tissue migration"/>
    <property type="evidence" value="ECO:0007669"/>
    <property type="project" value="Ensembl"/>
</dbReference>
<dbReference type="PROSITE" id="PS00028">
    <property type="entry name" value="ZINC_FINGER_C2H2_1"/>
    <property type="match status" value="5"/>
</dbReference>
<feature type="compositionally biased region" description="Polar residues" evidence="14">
    <location>
        <begin position="1206"/>
        <end position="1216"/>
    </location>
</feature>
<feature type="compositionally biased region" description="Low complexity" evidence="14">
    <location>
        <begin position="16"/>
        <end position="30"/>
    </location>
</feature>
<dbReference type="Bgee" id="ENSAMXG00000010069">
    <property type="expression patterns" value="Expressed in brain and 14 other cell types or tissues"/>
</dbReference>
<feature type="compositionally biased region" description="Polar residues" evidence="14">
    <location>
        <begin position="58"/>
        <end position="67"/>
    </location>
</feature>